<keyword evidence="1" id="KW-0175">Coiled coil</keyword>
<evidence type="ECO:0000313" key="4">
    <source>
        <dbReference type="Proteomes" id="UP001212152"/>
    </source>
</evidence>
<dbReference type="EMBL" id="JADGJQ010000011">
    <property type="protein sequence ID" value="KAJ3181718.1"/>
    <property type="molecule type" value="Genomic_DNA"/>
</dbReference>
<feature type="region of interest" description="Disordered" evidence="2">
    <location>
        <begin position="101"/>
        <end position="135"/>
    </location>
</feature>
<sequence>MSTESSSISSDDRLEHPALATSLQDVTYWRADALMAIVPGCGRTQRTFTTIKNVPRDKFIYGLQQNGRWSVSNNQDHPPKQAKVLIEVDWAKRNLANDLPLSNKRKPLFPTTQLPAPKRQHIGASSDREREDDISPPILELNDDEKFKNAAGEIVEIETRGQRRVRAVFFKASDVSALIDGDPESMRKKLLHPASSYVRGAEEDFVTFRKSEDNMSRDLFLTYMGAMRAFATSRMPNSRPFLEYAVRVVQTVQMGNDNDRVALAANLAKADLRTAQYVFKECIPPPAGVYLISIGTFKDLHRSLGLTIQARDDDEIVKFGRSDNCAVRMSQHLTDYGALRGARPTFLAQIAVNPFKSARCEELVKRFFAQKGRMLDTSGNELLKNDEIRQRHCDELAIIPKAQLRTAKEEYKRLGADFGGAKSLVLFLSEILTKNAELEKAMEQQMMVHERVVEHLTELSALKLQSVQDLSAVKLAAAENRLQEQQREIEQLKEIFALKLAAAGRDLADAHSDLAERNRRIEELELALQI</sequence>
<organism evidence="3 4">
    <name type="scientific">Geranomyces variabilis</name>
    <dbReference type="NCBI Taxonomy" id="109894"/>
    <lineage>
        <taxon>Eukaryota</taxon>
        <taxon>Fungi</taxon>
        <taxon>Fungi incertae sedis</taxon>
        <taxon>Chytridiomycota</taxon>
        <taxon>Chytridiomycota incertae sedis</taxon>
        <taxon>Chytridiomycetes</taxon>
        <taxon>Spizellomycetales</taxon>
        <taxon>Powellomycetaceae</taxon>
        <taxon>Geranomyces</taxon>
    </lineage>
</organism>
<dbReference type="AlphaFoldDB" id="A0AAD5XU61"/>
<dbReference type="Proteomes" id="UP001212152">
    <property type="component" value="Unassembled WGS sequence"/>
</dbReference>
<comment type="caution">
    <text evidence="3">The sequence shown here is derived from an EMBL/GenBank/DDBJ whole genome shotgun (WGS) entry which is preliminary data.</text>
</comment>
<accession>A0AAD5XU61</accession>
<name>A0AAD5XU61_9FUNG</name>
<keyword evidence="4" id="KW-1185">Reference proteome</keyword>
<proteinExistence type="predicted"/>
<feature type="coiled-coil region" evidence="1">
    <location>
        <begin position="475"/>
        <end position="527"/>
    </location>
</feature>
<reference evidence="3" key="1">
    <citation type="submission" date="2020-05" db="EMBL/GenBank/DDBJ databases">
        <title>Phylogenomic resolution of chytrid fungi.</title>
        <authorList>
            <person name="Stajich J.E."/>
            <person name="Amses K."/>
            <person name="Simmons R."/>
            <person name="Seto K."/>
            <person name="Myers J."/>
            <person name="Bonds A."/>
            <person name="Quandt C.A."/>
            <person name="Barry K."/>
            <person name="Liu P."/>
            <person name="Grigoriev I."/>
            <person name="Longcore J.E."/>
            <person name="James T.Y."/>
        </authorList>
    </citation>
    <scope>NUCLEOTIDE SEQUENCE</scope>
    <source>
        <strain evidence="3">JEL0379</strain>
    </source>
</reference>
<evidence type="ECO:0000256" key="2">
    <source>
        <dbReference type="SAM" id="MobiDB-lite"/>
    </source>
</evidence>
<evidence type="ECO:0000256" key="1">
    <source>
        <dbReference type="SAM" id="Coils"/>
    </source>
</evidence>
<gene>
    <name evidence="3" type="ORF">HDU87_000736</name>
</gene>
<evidence type="ECO:0000313" key="3">
    <source>
        <dbReference type="EMBL" id="KAJ3181718.1"/>
    </source>
</evidence>
<protein>
    <submittedName>
        <fullName evidence="3">Uncharacterized protein</fullName>
    </submittedName>
</protein>